<dbReference type="InterPro" id="IPR001283">
    <property type="entry name" value="CRISP-related"/>
</dbReference>
<proteinExistence type="predicted"/>
<feature type="region of interest" description="Disordered" evidence="1">
    <location>
        <begin position="510"/>
        <end position="529"/>
    </location>
</feature>
<dbReference type="GeneID" id="108681306"/>
<dbReference type="GO" id="GO:0005576">
    <property type="term" value="C:extracellular region"/>
    <property type="evidence" value="ECO:0007669"/>
    <property type="project" value="InterPro"/>
</dbReference>
<feature type="compositionally biased region" description="Low complexity" evidence="1">
    <location>
        <begin position="510"/>
        <end position="524"/>
    </location>
</feature>
<evidence type="ECO:0000256" key="2">
    <source>
        <dbReference type="SAM" id="Phobius"/>
    </source>
</evidence>
<keyword evidence="4" id="KW-1185">Reference proteome</keyword>
<dbReference type="PRINTS" id="PR00837">
    <property type="entry name" value="V5TPXLIKE"/>
</dbReference>
<feature type="compositionally biased region" description="Low complexity" evidence="1">
    <location>
        <begin position="76"/>
        <end position="88"/>
    </location>
</feature>
<dbReference type="InterPro" id="IPR018244">
    <property type="entry name" value="Allrgn_V5/Tpx1_CS"/>
</dbReference>
<evidence type="ECO:0000313" key="5">
    <source>
        <dbReference type="RefSeq" id="XP_018025817.1"/>
    </source>
</evidence>
<evidence type="ECO:0000256" key="1">
    <source>
        <dbReference type="SAM" id="MobiDB-lite"/>
    </source>
</evidence>
<evidence type="ECO:0000313" key="4">
    <source>
        <dbReference type="Proteomes" id="UP000694843"/>
    </source>
</evidence>
<reference evidence="5" key="1">
    <citation type="submission" date="2025-08" db="UniProtKB">
        <authorList>
            <consortium name="RefSeq"/>
        </authorList>
    </citation>
    <scope>IDENTIFICATION</scope>
    <source>
        <tissue evidence="5">Whole organism</tissue>
    </source>
</reference>
<name>A0A8B7PK37_HYAAZ</name>
<dbReference type="RefSeq" id="XP_018025817.1">
    <property type="nucleotide sequence ID" value="XM_018170328.2"/>
</dbReference>
<dbReference type="Gene3D" id="3.40.33.10">
    <property type="entry name" value="CAP"/>
    <property type="match status" value="1"/>
</dbReference>
<dbReference type="InterPro" id="IPR014044">
    <property type="entry name" value="CAP_dom"/>
</dbReference>
<dbReference type="SUPFAM" id="SSF55797">
    <property type="entry name" value="PR-1-like"/>
    <property type="match status" value="1"/>
</dbReference>
<protein>
    <submittedName>
        <fullName evidence="5">Uncharacterized protein LOC108681306</fullName>
    </submittedName>
</protein>
<feature type="region of interest" description="Disordered" evidence="1">
    <location>
        <begin position="62"/>
        <end position="99"/>
    </location>
</feature>
<gene>
    <name evidence="5" type="primary">LOC108681306</name>
</gene>
<accession>A0A8B7PK37</accession>
<feature type="domain" description="SCP" evidence="3">
    <location>
        <begin position="243"/>
        <end position="403"/>
    </location>
</feature>
<dbReference type="PROSITE" id="PS01009">
    <property type="entry name" value="CRISP_1"/>
    <property type="match status" value="1"/>
</dbReference>
<dbReference type="PANTHER" id="PTHR10334">
    <property type="entry name" value="CYSTEINE-RICH SECRETORY PROTEIN-RELATED"/>
    <property type="match status" value="1"/>
</dbReference>
<dbReference type="Pfam" id="PF00188">
    <property type="entry name" value="CAP"/>
    <property type="match status" value="1"/>
</dbReference>
<dbReference type="CDD" id="cd05380">
    <property type="entry name" value="CAP_euk"/>
    <property type="match status" value="1"/>
</dbReference>
<dbReference type="PROSITE" id="PS01010">
    <property type="entry name" value="CRISP_2"/>
    <property type="match status" value="1"/>
</dbReference>
<organism evidence="4 5">
    <name type="scientific">Hyalella azteca</name>
    <name type="common">Amphipod</name>
    <dbReference type="NCBI Taxonomy" id="294128"/>
    <lineage>
        <taxon>Eukaryota</taxon>
        <taxon>Metazoa</taxon>
        <taxon>Ecdysozoa</taxon>
        <taxon>Arthropoda</taxon>
        <taxon>Crustacea</taxon>
        <taxon>Multicrustacea</taxon>
        <taxon>Malacostraca</taxon>
        <taxon>Eumalacostraca</taxon>
        <taxon>Peracarida</taxon>
        <taxon>Amphipoda</taxon>
        <taxon>Senticaudata</taxon>
        <taxon>Talitrida</taxon>
        <taxon>Talitroidea</taxon>
        <taxon>Hyalellidae</taxon>
        <taxon>Hyalella</taxon>
    </lineage>
</organism>
<dbReference type="AlphaFoldDB" id="A0A8B7PK37"/>
<keyword evidence="2" id="KW-0812">Transmembrane</keyword>
<dbReference type="InterPro" id="IPR002413">
    <property type="entry name" value="V5_allergen-like"/>
</dbReference>
<keyword evidence="2" id="KW-0472">Membrane</keyword>
<keyword evidence="2" id="KW-1133">Transmembrane helix</keyword>
<dbReference type="OrthoDB" id="43654at2759"/>
<dbReference type="InterPro" id="IPR035940">
    <property type="entry name" value="CAP_sf"/>
</dbReference>
<evidence type="ECO:0000259" key="3">
    <source>
        <dbReference type="SMART" id="SM00198"/>
    </source>
</evidence>
<sequence>MSVGVPGKRTPNALAACPRESQRSPVQVTKLVNNKHHDKKIHFLRHQHQPFSTRHRKITFRHLPRGIISVNQKKMSGGSNSNSENSRSQPLKNNIRRKSLERLKGSSFSTYLSNIRPMNRIRLNKVIKNNLAENQGRLTKRQCHDLRLNINHVTDCPEKQKWKKYVSGRRCNLKDSRVDANSRRISNRFEGTGYLWLLLLLVMCATVQACRYAAIDPRHTMCSFMPKQCPGKMLIRTGELTCHDKERILTKHNMLRQEAALGQVRGQPAAINMKTMVWDDELAMVAQRWADQCMPGHDRSRNTQRFAAGQNVAAVWTYDRDEGHEPDFLTQVEAWFMEVDQHGFSKGAVDPFKFSKPTGHYTQLVWAETYLVGCGYTYYHDAAGNGYTKLYVCNYGPGGNVVGGSMYKVGYPGQPYCVGNGLRPSTDYQGLCEEDGVNYKSMCAMGGSSMFHKPKTSSIMMMMDGNSVMEDFAHSHARPTSPTHPLDVMHPDPPHMQMHDMMHHHSSMMRSGSHAQQSHMMMSPSHHHEGNGLMKSIQEPFSGLVNALSPWNFLNRFNK</sequence>
<dbReference type="SMART" id="SM00198">
    <property type="entry name" value="SCP"/>
    <property type="match status" value="1"/>
</dbReference>
<feature type="transmembrane region" description="Helical" evidence="2">
    <location>
        <begin position="193"/>
        <end position="214"/>
    </location>
</feature>
<dbReference type="Proteomes" id="UP000694843">
    <property type="component" value="Unplaced"/>
</dbReference>
<dbReference type="KEGG" id="hazt:108681306"/>
<dbReference type="PRINTS" id="PR00838">
    <property type="entry name" value="V5ALLERGEN"/>
</dbReference>